<organism evidence="1 2">
    <name type="scientific">Streptomyces fulvorobeus</name>
    <dbReference type="NCBI Taxonomy" id="284028"/>
    <lineage>
        <taxon>Bacteria</taxon>
        <taxon>Bacillati</taxon>
        <taxon>Actinomycetota</taxon>
        <taxon>Actinomycetes</taxon>
        <taxon>Kitasatosporales</taxon>
        <taxon>Streptomycetaceae</taxon>
        <taxon>Streptomyces</taxon>
    </lineage>
</organism>
<comment type="caution">
    <text evidence="1">The sequence shown here is derived from an EMBL/GenBank/DDBJ whole genome shotgun (WGS) entry which is preliminary data.</text>
</comment>
<name>A0A7J0C429_9ACTN</name>
<protein>
    <submittedName>
        <fullName evidence="1">Uncharacterized protein</fullName>
    </submittedName>
</protein>
<sequence>MSFSLMRSLWHGAVWGGTGWGGGGLGVCDVVIESKPVRGVAGMAGRVRIYARCPIERGVKDAVEP</sequence>
<dbReference type="AlphaFoldDB" id="A0A7J0C429"/>
<dbReference type="Proteomes" id="UP000498980">
    <property type="component" value="Unassembled WGS sequence"/>
</dbReference>
<evidence type="ECO:0000313" key="2">
    <source>
        <dbReference type="Proteomes" id="UP000498980"/>
    </source>
</evidence>
<dbReference type="EMBL" id="BLWC01000001">
    <property type="protein sequence ID" value="GFM96486.1"/>
    <property type="molecule type" value="Genomic_DNA"/>
</dbReference>
<evidence type="ECO:0000313" key="1">
    <source>
        <dbReference type="EMBL" id="GFM96486.1"/>
    </source>
</evidence>
<reference evidence="1 2" key="1">
    <citation type="submission" date="2020-05" db="EMBL/GenBank/DDBJ databases">
        <title>Whole genome shotgun sequence of Streptomyces fulvorobeus NBRC 15897.</title>
        <authorList>
            <person name="Komaki H."/>
            <person name="Tamura T."/>
        </authorList>
    </citation>
    <scope>NUCLEOTIDE SEQUENCE [LARGE SCALE GENOMIC DNA]</scope>
    <source>
        <strain evidence="1 2">NBRC 15897</strain>
    </source>
</reference>
<gene>
    <name evidence="1" type="ORF">Sfulv_12970</name>
</gene>
<proteinExistence type="predicted"/>
<keyword evidence="2" id="KW-1185">Reference proteome</keyword>
<accession>A0A7J0C429</accession>